<dbReference type="AlphaFoldDB" id="A0A803N7X1"/>
<dbReference type="InterPro" id="IPR006566">
    <property type="entry name" value="FBD"/>
</dbReference>
<proteinExistence type="predicted"/>
<reference evidence="2" key="1">
    <citation type="journal article" date="2017" name="Nature">
        <title>The genome of Chenopodium quinoa.</title>
        <authorList>
            <person name="Jarvis D.E."/>
            <person name="Ho Y.S."/>
            <person name="Lightfoot D.J."/>
            <person name="Schmoeckel S.M."/>
            <person name="Li B."/>
            <person name="Borm T.J.A."/>
            <person name="Ohyanagi H."/>
            <person name="Mineta K."/>
            <person name="Michell C.T."/>
            <person name="Saber N."/>
            <person name="Kharbatia N.M."/>
            <person name="Rupper R.R."/>
            <person name="Sharp A.R."/>
            <person name="Dally N."/>
            <person name="Boughton B.A."/>
            <person name="Woo Y.H."/>
            <person name="Gao G."/>
            <person name="Schijlen E.G.W.M."/>
            <person name="Guo X."/>
            <person name="Momin A.A."/>
            <person name="Negrao S."/>
            <person name="Al-Babili S."/>
            <person name="Gehring C."/>
            <person name="Roessner U."/>
            <person name="Jung C."/>
            <person name="Murphy K."/>
            <person name="Arold S.T."/>
            <person name="Gojobori T."/>
            <person name="van der Linden C.G."/>
            <person name="van Loo E.N."/>
            <person name="Jellen E.N."/>
            <person name="Maughan P.J."/>
            <person name="Tester M."/>
        </authorList>
    </citation>
    <scope>NUCLEOTIDE SEQUENCE [LARGE SCALE GENOMIC DNA]</scope>
    <source>
        <strain evidence="2">cv. PI 614886</strain>
    </source>
</reference>
<dbReference type="InterPro" id="IPR001810">
    <property type="entry name" value="F-box_dom"/>
</dbReference>
<dbReference type="Gene3D" id="3.80.10.10">
    <property type="entry name" value="Ribonuclease Inhibitor"/>
    <property type="match status" value="1"/>
</dbReference>
<dbReference type="InterPro" id="IPR036047">
    <property type="entry name" value="F-box-like_dom_sf"/>
</dbReference>
<dbReference type="Pfam" id="PF00646">
    <property type="entry name" value="F-box"/>
    <property type="match status" value="1"/>
</dbReference>
<dbReference type="SUPFAM" id="SSF81383">
    <property type="entry name" value="F-box domain"/>
    <property type="match status" value="1"/>
</dbReference>
<dbReference type="InterPro" id="IPR050232">
    <property type="entry name" value="FBL13/AtMIF1-like"/>
</dbReference>
<organism evidence="2 3">
    <name type="scientific">Chenopodium quinoa</name>
    <name type="common">Quinoa</name>
    <dbReference type="NCBI Taxonomy" id="63459"/>
    <lineage>
        <taxon>Eukaryota</taxon>
        <taxon>Viridiplantae</taxon>
        <taxon>Streptophyta</taxon>
        <taxon>Embryophyta</taxon>
        <taxon>Tracheophyta</taxon>
        <taxon>Spermatophyta</taxon>
        <taxon>Magnoliopsida</taxon>
        <taxon>eudicotyledons</taxon>
        <taxon>Gunneridae</taxon>
        <taxon>Pentapetalae</taxon>
        <taxon>Caryophyllales</taxon>
        <taxon>Chenopodiaceae</taxon>
        <taxon>Chenopodioideae</taxon>
        <taxon>Atripliceae</taxon>
        <taxon>Chenopodium</taxon>
    </lineage>
</organism>
<name>A0A803N7X1_CHEQI</name>
<evidence type="ECO:0000259" key="1">
    <source>
        <dbReference type="PROSITE" id="PS50181"/>
    </source>
</evidence>
<dbReference type="InterPro" id="IPR053781">
    <property type="entry name" value="F-box_AtFBL13-like"/>
</dbReference>
<protein>
    <recommendedName>
        <fullName evidence="1">F-box domain-containing protein</fullName>
    </recommendedName>
</protein>
<dbReference type="CDD" id="cd22160">
    <property type="entry name" value="F-box_AtFBL13-like"/>
    <property type="match status" value="1"/>
</dbReference>
<dbReference type="EnsemblPlants" id="AUR62041875-RA">
    <property type="protein sequence ID" value="AUR62041875-RA:cds"/>
    <property type="gene ID" value="AUR62041875"/>
</dbReference>
<sequence length="493" mass="56743">MEDEKDQLSSLPDAILIEILSLLPMKSAATTSVLSHRWRHLWTGVTRVVIDARLESTAIIDHSLHKLTSRKLHMFVLNLNNFSDNPNPRASVSWFREVHSRNVENITFTVPRGGKCFYFIPSFLFNSQSLVTLNLHGLFRWPKFEDLRFHLPNLKKLVIDYLDDIPLWLEILIKFSSLLEYLDLVFHLDSYSDLSTSVVKIIPPNLKSLSISMEFYTPSLMLRTRVSIDAPKLANLRIDDCISIYCFLQNPTKLVKTCIDLKNNGDWSYCEEDEDEDEDMVDEENLGLLQKEYTHQMTKFVGGLSSVSNLKLKQEFHTNIFRHCSSANLPIFSNLSRLETECPMDLLFSLHCFPNLEHLVVCLWPQTLPTLDFSMEQSDWLQPDSIPDCLASKLKTIQLSGIQGTGDSLRVLAYILSHANVLEKLCIDFRRPNFIYEHKEAYVVWKECQFCRSLFKLPRRSSTCEVVVSGCYVTASGNTLQDGYLTCRMYVGK</sequence>
<dbReference type="Gramene" id="AUR62041875-RA">
    <property type="protein sequence ID" value="AUR62041875-RA:cds"/>
    <property type="gene ID" value="AUR62041875"/>
</dbReference>
<dbReference type="SUPFAM" id="SSF52047">
    <property type="entry name" value="RNI-like"/>
    <property type="match status" value="1"/>
</dbReference>
<feature type="domain" description="F-box" evidence="1">
    <location>
        <begin position="5"/>
        <end position="41"/>
    </location>
</feature>
<dbReference type="Proteomes" id="UP000596660">
    <property type="component" value="Unplaced"/>
</dbReference>
<evidence type="ECO:0000313" key="2">
    <source>
        <dbReference type="EnsemblPlants" id="AUR62041875-RA:cds"/>
    </source>
</evidence>
<dbReference type="InterPro" id="IPR032675">
    <property type="entry name" value="LRR_dom_sf"/>
</dbReference>
<evidence type="ECO:0000313" key="3">
    <source>
        <dbReference type="Proteomes" id="UP000596660"/>
    </source>
</evidence>
<accession>A0A803N7X1</accession>
<dbReference type="PANTHER" id="PTHR31900:SF31">
    <property type="entry name" value="F-BOX_LRR-REPEAT PROTEIN 13-LIKE"/>
    <property type="match status" value="1"/>
</dbReference>
<dbReference type="PROSITE" id="PS50181">
    <property type="entry name" value="FBOX"/>
    <property type="match status" value="1"/>
</dbReference>
<dbReference type="Pfam" id="PF08387">
    <property type="entry name" value="FBD"/>
    <property type="match status" value="1"/>
</dbReference>
<keyword evidence="3" id="KW-1185">Reference proteome</keyword>
<dbReference type="PANTHER" id="PTHR31900">
    <property type="entry name" value="F-BOX/RNI SUPERFAMILY PROTEIN-RELATED"/>
    <property type="match status" value="1"/>
</dbReference>
<dbReference type="SMART" id="SM00579">
    <property type="entry name" value="FBD"/>
    <property type="match status" value="1"/>
</dbReference>
<reference evidence="2" key="2">
    <citation type="submission" date="2021-03" db="UniProtKB">
        <authorList>
            <consortium name="EnsemblPlants"/>
        </authorList>
    </citation>
    <scope>IDENTIFICATION</scope>
</reference>